<sequence length="269" mass="31442">MKGLFSEYPDVYERYFPQHCPLTDERLNAAIDKYPAVMDEMKKASHRLPEIIKEVNATYTSTYHFNHDLQFHLFIGSFGSNAFVEAKVAGDIFFAIEKLSAKEEHMKVIAAHEIGHVYHNVISGEEGIDWRNIDWMHGMTTLYREGVATYLSKRIVENVDEPVYFSYNDEGIGWYAFAEKNRHSIIKAFQEDTIGQWNMEKEREWFRLSGGNRFGYNRLGYYIGTLFVEHLVNELGEREALTLWASNSLHSRIEDWLDEQIHLSQKVNN</sequence>
<keyword evidence="1" id="KW-0031">Aminopeptidase</keyword>
<dbReference type="GO" id="GO:0004177">
    <property type="term" value="F:aminopeptidase activity"/>
    <property type="evidence" value="ECO:0007669"/>
    <property type="project" value="UniProtKB-KW"/>
</dbReference>
<keyword evidence="1" id="KW-0645">Protease</keyword>
<protein>
    <submittedName>
        <fullName evidence="1">Aminopeptidase</fullName>
    </submittedName>
</protein>
<name>A0A3L7K1W1_9BACI</name>
<keyword evidence="1" id="KW-0378">Hydrolase</keyword>
<gene>
    <name evidence="1" type="ORF">D9X91_08030</name>
</gene>
<dbReference type="AlphaFoldDB" id="A0A3L7K1W1"/>
<organism evidence="1 2">
    <name type="scientific">Falsibacillus albus</name>
    <dbReference type="NCBI Taxonomy" id="2478915"/>
    <lineage>
        <taxon>Bacteria</taxon>
        <taxon>Bacillati</taxon>
        <taxon>Bacillota</taxon>
        <taxon>Bacilli</taxon>
        <taxon>Bacillales</taxon>
        <taxon>Bacillaceae</taxon>
        <taxon>Falsibacillus</taxon>
    </lineage>
</organism>
<accession>A0A3L7K1W1</accession>
<proteinExistence type="predicted"/>
<evidence type="ECO:0000313" key="1">
    <source>
        <dbReference type="EMBL" id="RLQ96344.1"/>
    </source>
</evidence>
<reference evidence="1 2" key="1">
    <citation type="submission" date="2018-10" db="EMBL/GenBank/DDBJ databases">
        <title>Falsibacillus sp. genome draft.</title>
        <authorList>
            <person name="Shi S."/>
        </authorList>
    </citation>
    <scope>NUCLEOTIDE SEQUENCE [LARGE SCALE GENOMIC DNA]</scope>
    <source>
        <strain evidence="1 2">GY 10110</strain>
    </source>
</reference>
<evidence type="ECO:0000313" key="2">
    <source>
        <dbReference type="Proteomes" id="UP000276770"/>
    </source>
</evidence>
<dbReference type="Proteomes" id="UP000276770">
    <property type="component" value="Unassembled WGS sequence"/>
</dbReference>
<dbReference type="Pfam" id="PF18958">
    <property type="entry name" value="DUF5700"/>
    <property type="match status" value="1"/>
</dbReference>
<keyword evidence="2" id="KW-1185">Reference proteome</keyword>
<comment type="caution">
    <text evidence="1">The sequence shown here is derived from an EMBL/GenBank/DDBJ whole genome shotgun (WGS) entry which is preliminary data.</text>
</comment>
<dbReference type="EMBL" id="RCVZ01000004">
    <property type="protein sequence ID" value="RLQ96344.1"/>
    <property type="molecule type" value="Genomic_DNA"/>
</dbReference>
<dbReference type="OrthoDB" id="2433944at2"/>
<dbReference type="InterPro" id="IPR043754">
    <property type="entry name" value="DUF5700"/>
</dbReference>